<gene>
    <name evidence="8" type="primary">coaE</name>
    <name evidence="10" type="ORF">GND95_00260</name>
</gene>
<comment type="pathway">
    <text evidence="8">Cofactor biosynthesis; coenzyme A biosynthesis; CoA from (R)-pantothenate: step 5/5.</text>
</comment>
<evidence type="ECO:0000256" key="2">
    <source>
        <dbReference type="ARBA" id="ARBA00022490"/>
    </source>
</evidence>
<evidence type="ECO:0000313" key="10">
    <source>
        <dbReference type="EMBL" id="KAE9636899.1"/>
    </source>
</evidence>
<name>A0A7C8LGI4_9FIRM</name>
<dbReference type="InterPro" id="IPR001977">
    <property type="entry name" value="Depp_CoAkinase"/>
</dbReference>
<comment type="subcellular location">
    <subcellularLocation>
        <location evidence="8">Cytoplasm</location>
    </subcellularLocation>
</comment>
<comment type="caution">
    <text evidence="10">The sequence shown here is derived from an EMBL/GenBank/DDBJ whole genome shotgun (WGS) entry which is preliminary data.</text>
</comment>
<dbReference type="RefSeq" id="WP_158738818.1">
    <property type="nucleotide sequence ID" value="NZ_JAFBEP010000015.1"/>
</dbReference>
<dbReference type="GO" id="GO:0004140">
    <property type="term" value="F:dephospho-CoA kinase activity"/>
    <property type="evidence" value="ECO:0007669"/>
    <property type="project" value="UniProtKB-UniRule"/>
</dbReference>
<dbReference type="PANTHER" id="PTHR10695">
    <property type="entry name" value="DEPHOSPHO-COA KINASE-RELATED"/>
    <property type="match status" value="1"/>
</dbReference>
<keyword evidence="5 8" id="KW-0418">Kinase</keyword>
<keyword evidence="4 8" id="KW-0547">Nucleotide-binding</keyword>
<dbReference type="NCBIfam" id="TIGR00152">
    <property type="entry name" value="dephospho-CoA kinase"/>
    <property type="match status" value="1"/>
</dbReference>
<proteinExistence type="inferred from homology"/>
<evidence type="ECO:0000256" key="1">
    <source>
        <dbReference type="ARBA" id="ARBA00009018"/>
    </source>
</evidence>
<dbReference type="FunFam" id="3.40.50.300:FF:000991">
    <property type="entry name" value="Dephospho-CoA kinase"/>
    <property type="match status" value="1"/>
</dbReference>
<dbReference type="EC" id="2.7.1.24" evidence="8 9"/>
<dbReference type="PROSITE" id="PS51219">
    <property type="entry name" value="DPCK"/>
    <property type="match status" value="1"/>
</dbReference>
<evidence type="ECO:0000313" key="11">
    <source>
        <dbReference type="Proteomes" id="UP000483018"/>
    </source>
</evidence>
<evidence type="ECO:0000256" key="9">
    <source>
        <dbReference type="NCBIfam" id="TIGR00152"/>
    </source>
</evidence>
<keyword evidence="2 8" id="KW-0963">Cytoplasm</keyword>
<dbReference type="EMBL" id="WSLF01000001">
    <property type="protein sequence ID" value="KAE9636899.1"/>
    <property type="molecule type" value="Genomic_DNA"/>
</dbReference>
<protein>
    <recommendedName>
        <fullName evidence="8 9">Dephospho-CoA kinase</fullName>
        <ecNumber evidence="8 9">2.7.1.24</ecNumber>
    </recommendedName>
    <alternativeName>
        <fullName evidence="8">Dephosphocoenzyme A kinase</fullName>
    </alternativeName>
</protein>
<keyword evidence="7 8" id="KW-0173">Coenzyme A biosynthesis</keyword>
<keyword evidence="6 8" id="KW-0067">ATP-binding</keyword>
<evidence type="ECO:0000256" key="7">
    <source>
        <dbReference type="ARBA" id="ARBA00022993"/>
    </source>
</evidence>
<evidence type="ECO:0000256" key="6">
    <source>
        <dbReference type="ARBA" id="ARBA00022840"/>
    </source>
</evidence>
<evidence type="ECO:0000256" key="4">
    <source>
        <dbReference type="ARBA" id="ARBA00022741"/>
    </source>
</evidence>
<dbReference type="GO" id="GO:0015937">
    <property type="term" value="P:coenzyme A biosynthetic process"/>
    <property type="evidence" value="ECO:0007669"/>
    <property type="project" value="UniProtKB-UniRule"/>
</dbReference>
<keyword evidence="3 8" id="KW-0808">Transferase</keyword>
<dbReference type="CDD" id="cd02022">
    <property type="entry name" value="DPCK"/>
    <property type="match status" value="1"/>
</dbReference>
<sequence>MKIIGLTGGTGSGKSTVVLLLSQLTKAYIIDADKIGHQIILKGQPAYYDIIQHFGREILKEDGEINRKCLGKIVFSDKNSLKILNQITHPRIKEEILKKIEQIKKSYSSYNYIVIDAALLIEAQLHKIVDEVWVVYAEEEKRIQRIMKRDGLNMEQAANRIKAQMPWEEMKKYADQIIDNGKDEEFTLKQLKCIVSKDINF</sequence>
<reference evidence="10 11" key="1">
    <citation type="submission" date="2019-12" db="EMBL/GenBank/DDBJ databases">
        <title>Defluviitalea raffinosedens, isolated from a biogas fermenter, genome sequencing and characterization.</title>
        <authorList>
            <person name="Rettenmaier R."/>
            <person name="Schneider M."/>
            <person name="Neuhaus K."/>
            <person name="Liebl W."/>
            <person name="Zverlov V."/>
        </authorList>
    </citation>
    <scope>NUCLEOTIDE SEQUENCE [LARGE SCALE GENOMIC DNA]</scope>
    <source>
        <strain evidence="10 11">249c-K6</strain>
    </source>
</reference>
<dbReference type="UniPathway" id="UPA00241">
    <property type="reaction ID" value="UER00356"/>
</dbReference>
<dbReference type="Pfam" id="PF01121">
    <property type="entry name" value="CoaE"/>
    <property type="match status" value="1"/>
</dbReference>
<dbReference type="InterPro" id="IPR027417">
    <property type="entry name" value="P-loop_NTPase"/>
</dbReference>
<dbReference type="GO" id="GO:0005524">
    <property type="term" value="F:ATP binding"/>
    <property type="evidence" value="ECO:0007669"/>
    <property type="project" value="UniProtKB-UniRule"/>
</dbReference>
<dbReference type="GO" id="GO:0005737">
    <property type="term" value="C:cytoplasm"/>
    <property type="evidence" value="ECO:0007669"/>
    <property type="project" value="UniProtKB-SubCell"/>
</dbReference>
<feature type="binding site" evidence="8">
    <location>
        <begin position="11"/>
        <end position="16"/>
    </location>
    <ligand>
        <name>ATP</name>
        <dbReference type="ChEBI" id="CHEBI:30616"/>
    </ligand>
</feature>
<keyword evidence="11" id="KW-1185">Reference proteome</keyword>
<dbReference type="OrthoDB" id="9812943at2"/>
<comment type="catalytic activity">
    <reaction evidence="8">
        <text>3'-dephospho-CoA + ATP = ADP + CoA + H(+)</text>
        <dbReference type="Rhea" id="RHEA:18245"/>
        <dbReference type="ChEBI" id="CHEBI:15378"/>
        <dbReference type="ChEBI" id="CHEBI:30616"/>
        <dbReference type="ChEBI" id="CHEBI:57287"/>
        <dbReference type="ChEBI" id="CHEBI:57328"/>
        <dbReference type="ChEBI" id="CHEBI:456216"/>
        <dbReference type="EC" id="2.7.1.24"/>
    </reaction>
</comment>
<dbReference type="Proteomes" id="UP000483018">
    <property type="component" value="Unassembled WGS sequence"/>
</dbReference>
<evidence type="ECO:0000256" key="8">
    <source>
        <dbReference type="HAMAP-Rule" id="MF_00376"/>
    </source>
</evidence>
<dbReference type="AlphaFoldDB" id="A0A7C8LGI4"/>
<evidence type="ECO:0000256" key="5">
    <source>
        <dbReference type="ARBA" id="ARBA00022777"/>
    </source>
</evidence>
<evidence type="ECO:0000256" key="3">
    <source>
        <dbReference type="ARBA" id="ARBA00022679"/>
    </source>
</evidence>
<dbReference type="PANTHER" id="PTHR10695:SF46">
    <property type="entry name" value="BIFUNCTIONAL COENZYME A SYNTHASE-RELATED"/>
    <property type="match status" value="1"/>
</dbReference>
<organism evidence="10 11">
    <name type="scientific">Defluviitalea raffinosedens</name>
    <dbReference type="NCBI Taxonomy" id="1450156"/>
    <lineage>
        <taxon>Bacteria</taxon>
        <taxon>Bacillati</taxon>
        <taxon>Bacillota</taxon>
        <taxon>Clostridia</taxon>
        <taxon>Lachnospirales</taxon>
        <taxon>Defluviitaleaceae</taxon>
        <taxon>Defluviitalea</taxon>
    </lineage>
</organism>
<comment type="similarity">
    <text evidence="1 8">Belongs to the CoaE family.</text>
</comment>
<dbReference type="Gene3D" id="3.40.50.300">
    <property type="entry name" value="P-loop containing nucleotide triphosphate hydrolases"/>
    <property type="match status" value="1"/>
</dbReference>
<accession>A0A7C8LGI4</accession>
<dbReference type="HAMAP" id="MF_00376">
    <property type="entry name" value="Dephospho_CoA_kinase"/>
    <property type="match status" value="1"/>
</dbReference>
<dbReference type="SUPFAM" id="SSF52540">
    <property type="entry name" value="P-loop containing nucleoside triphosphate hydrolases"/>
    <property type="match status" value="1"/>
</dbReference>
<comment type="function">
    <text evidence="8">Catalyzes the phosphorylation of the 3'-hydroxyl group of dephosphocoenzyme A to form coenzyme A.</text>
</comment>